<comment type="caution">
    <text evidence="8">The sequence shown here is derived from an EMBL/GenBank/DDBJ whole genome shotgun (WGS) entry which is preliminary data.</text>
</comment>
<dbReference type="Proteomes" id="UP001362999">
    <property type="component" value="Unassembled WGS sequence"/>
</dbReference>
<feature type="region of interest" description="Disordered" evidence="6">
    <location>
        <begin position="401"/>
        <end position="442"/>
    </location>
</feature>
<dbReference type="GO" id="GO:0005524">
    <property type="term" value="F:ATP binding"/>
    <property type="evidence" value="ECO:0007669"/>
    <property type="project" value="UniProtKB-UniRule"/>
</dbReference>
<dbReference type="InterPro" id="IPR000719">
    <property type="entry name" value="Prot_kinase_dom"/>
</dbReference>
<dbReference type="InterPro" id="IPR017441">
    <property type="entry name" value="Protein_kinase_ATP_BS"/>
</dbReference>
<dbReference type="PROSITE" id="PS00107">
    <property type="entry name" value="PROTEIN_KINASE_ATP"/>
    <property type="match status" value="1"/>
</dbReference>
<keyword evidence="9" id="KW-1185">Reference proteome</keyword>
<evidence type="ECO:0000256" key="6">
    <source>
        <dbReference type="SAM" id="MobiDB-lite"/>
    </source>
</evidence>
<evidence type="ECO:0000256" key="1">
    <source>
        <dbReference type="ARBA" id="ARBA00022679"/>
    </source>
</evidence>
<dbReference type="Gene3D" id="3.40.50.2000">
    <property type="entry name" value="Glycogen Phosphorylase B"/>
    <property type="match status" value="1"/>
</dbReference>
<evidence type="ECO:0000256" key="2">
    <source>
        <dbReference type="ARBA" id="ARBA00022741"/>
    </source>
</evidence>
<feature type="domain" description="Protein kinase" evidence="7">
    <location>
        <begin position="789"/>
        <end position="1048"/>
    </location>
</feature>
<name>A0AAW0AAC6_9AGAR</name>
<dbReference type="SUPFAM" id="SSF56112">
    <property type="entry name" value="Protein kinase-like (PK-like)"/>
    <property type="match status" value="1"/>
</dbReference>
<dbReference type="Pfam" id="PF00069">
    <property type="entry name" value="Pkinase"/>
    <property type="match status" value="1"/>
</dbReference>
<evidence type="ECO:0000313" key="8">
    <source>
        <dbReference type="EMBL" id="KAK7006096.1"/>
    </source>
</evidence>
<keyword evidence="3" id="KW-0418">Kinase</keyword>
<dbReference type="PANTHER" id="PTHR48016:SF48">
    <property type="entry name" value="SERINE_THREONINE-PROTEIN KINASE BCK1_SLK1_SSP31"/>
    <property type="match status" value="1"/>
</dbReference>
<gene>
    <name evidence="8" type="ORF">R3P38DRAFT_2555999</name>
</gene>
<evidence type="ECO:0000256" key="5">
    <source>
        <dbReference type="PROSITE-ProRule" id="PRU10141"/>
    </source>
</evidence>
<sequence length="1049" mass="115434">MPPITLAYYCSGHGYGHATRVSAMATHLLHVPESNRPVVYIVSSAPKLVFADSISIGAHYRNANIDPVIVQPLAYRVDRQQSLAVLKSFLDKKDVILETEIEWLTEIQADCVLSDAAFIGCLAATTVGIPSILVTNFTFDSVYSYLATTLIDAPEPHAEGSHSHFSALVPDIPLSPAELQPLVDQIFLGYRCADMLLRLPGHIPIPSFAINPSLPSPTWVDTHSNRFHNVVFDALDESPSFYSIHPSLEYQTTSRTKPTPRQIVPTPLLVRSPSSSIHSPCGRSRLLDTIGVPSNLHDPDSTKILIVSFGGQVFKRPSSRSGSATASRRASRELSPVHGLSRPGSPQNLVERHPHHSPSLPPSAKGLVFPHLEIPAGVASFSEQDHHSFTAPRLATASHLWIPGAPPASKPPTSPTLRRGSVDDGPVFQTIPPTPSGDESSIDQAYFDFEDELADDLDDLLQPRLLPDASWIAIVCGVSKEQWNAREEGEDSDLPDGFFVAPRDVYMPDLTAVGDVLLGKLGYGTVSECVDSCTPFVYVSRPLFIEEHGLRRLLDQEGVGVELSRESYEAGDWAAAIETAWQQGKVAKHAKRKEGAVGLGLNAHETEGSELAMMVIRSRNIRRGTVACSYTIVQYVSPSHFESHGVRRVAQDDVLTRQLPAAAVQYLNGQYSKPGKTNRMQRRLRIITSFEKQSQSKPSPTHSPLSALAELRQVKRASSETRVHNVKQSIHLPVASQARRQKDSPIDSDLTRRTSPYSKRAITSWNSTSPPDSRMTSTSGAIERNPFKWIRGEEIGKGTHGRVYLGLNGATGEMLAVKQFSFPAASSEQHGHPSIRSLRQELANMESLSHTNVIDYLGVEESCGVFSIFMDYGGESIRRKVAKYGILPLDLVQSFTSQILDGLIYLHEHALVHGALKSTNILVDSLGVCRIEGLCCSDNEVRDCSRAVSRTIYWTAPEMIKTQFQTYSSKADIWSLGCIVLEMMTGKRPWFDTEGITVLFKLYHQTLRPPLADDPTLHPVARDLIDKCLALQPDDRMSAVQLRNHALFS</sequence>
<dbReference type="PANTHER" id="PTHR48016">
    <property type="entry name" value="MAP KINASE KINASE KINASE SSK2-RELATED-RELATED"/>
    <property type="match status" value="1"/>
</dbReference>
<feature type="compositionally biased region" description="Pro residues" evidence="6">
    <location>
        <begin position="404"/>
        <end position="414"/>
    </location>
</feature>
<dbReference type="PROSITE" id="PS50011">
    <property type="entry name" value="PROTEIN_KINASE_DOM"/>
    <property type="match status" value="1"/>
</dbReference>
<keyword evidence="4 5" id="KW-0067">ATP-binding</keyword>
<feature type="region of interest" description="Disordered" evidence="6">
    <location>
        <begin position="315"/>
        <end position="366"/>
    </location>
</feature>
<dbReference type="InterPro" id="IPR050538">
    <property type="entry name" value="MAP_kinase_kinase_kinase"/>
</dbReference>
<evidence type="ECO:0000259" key="7">
    <source>
        <dbReference type="PROSITE" id="PS50011"/>
    </source>
</evidence>
<evidence type="ECO:0000313" key="9">
    <source>
        <dbReference type="Proteomes" id="UP001362999"/>
    </source>
</evidence>
<evidence type="ECO:0000256" key="3">
    <source>
        <dbReference type="ARBA" id="ARBA00022777"/>
    </source>
</evidence>
<accession>A0AAW0AAC6</accession>
<dbReference type="EMBL" id="JAWWNJ010000076">
    <property type="protein sequence ID" value="KAK7006096.1"/>
    <property type="molecule type" value="Genomic_DNA"/>
</dbReference>
<organism evidence="8 9">
    <name type="scientific">Favolaschia claudopus</name>
    <dbReference type="NCBI Taxonomy" id="2862362"/>
    <lineage>
        <taxon>Eukaryota</taxon>
        <taxon>Fungi</taxon>
        <taxon>Dikarya</taxon>
        <taxon>Basidiomycota</taxon>
        <taxon>Agaricomycotina</taxon>
        <taxon>Agaricomycetes</taxon>
        <taxon>Agaricomycetidae</taxon>
        <taxon>Agaricales</taxon>
        <taxon>Marasmiineae</taxon>
        <taxon>Mycenaceae</taxon>
        <taxon>Favolaschia</taxon>
    </lineage>
</organism>
<dbReference type="Gene3D" id="1.10.510.10">
    <property type="entry name" value="Transferase(Phosphotransferase) domain 1"/>
    <property type="match status" value="1"/>
</dbReference>
<dbReference type="AlphaFoldDB" id="A0AAW0AAC6"/>
<keyword evidence="1" id="KW-0808">Transferase</keyword>
<reference evidence="8 9" key="1">
    <citation type="journal article" date="2024" name="J Genomics">
        <title>Draft genome sequencing and assembly of Favolaschia claudopus CIRM-BRFM 2984 isolated from oak limbs.</title>
        <authorList>
            <person name="Navarro D."/>
            <person name="Drula E."/>
            <person name="Chaduli D."/>
            <person name="Cazenave R."/>
            <person name="Ahrendt S."/>
            <person name="Wang J."/>
            <person name="Lipzen A."/>
            <person name="Daum C."/>
            <person name="Barry K."/>
            <person name="Grigoriev I.V."/>
            <person name="Favel A."/>
            <person name="Rosso M.N."/>
            <person name="Martin F."/>
        </authorList>
    </citation>
    <scope>NUCLEOTIDE SEQUENCE [LARGE SCALE GENOMIC DNA]</scope>
    <source>
        <strain evidence="8 9">CIRM-BRFM 2984</strain>
    </source>
</reference>
<dbReference type="InterPro" id="IPR011009">
    <property type="entry name" value="Kinase-like_dom_sf"/>
</dbReference>
<feature type="binding site" evidence="5">
    <location>
        <position position="818"/>
    </location>
    <ligand>
        <name>ATP</name>
        <dbReference type="ChEBI" id="CHEBI:30616"/>
    </ligand>
</feature>
<keyword evidence="2 5" id="KW-0547">Nucleotide-binding</keyword>
<dbReference type="GO" id="GO:0000165">
    <property type="term" value="P:MAPK cascade"/>
    <property type="evidence" value="ECO:0007669"/>
    <property type="project" value="UniProtKB-ARBA"/>
</dbReference>
<feature type="region of interest" description="Disordered" evidence="6">
    <location>
        <begin position="719"/>
        <end position="781"/>
    </location>
</feature>
<protein>
    <recommendedName>
        <fullName evidence="7">Protein kinase domain-containing protein</fullName>
    </recommendedName>
</protein>
<proteinExistence type="predicted"/>
<feature type="compositionally biased region" description="Polar residues" evidence="6">
    <location>
        <begin position="753"/>
        <end position="780"/>
    </location>
</feature>
<dbReference type="GO" id="GO:0004672">
    <property type="term" value="F:protein kinase activity"/>
    <property type="evidence" value="ECO:0007669"/>
    <property type="project" value="InterPro"/>
</dbReference>
<feature type="compositionally biased region" description="Low complexity" evidence="6">
    <location>
        <begin position="319"/>
        <end position="328"/>
    </location>
</feature>
<evidence type="ECO:0000256" key="4">
    <source>
        <dbReference type="ARBA" id="ARBA00022840"/>
    </source>
</evidence>
<feature type="compositionally biased region" description="Basic and acidic residues" evidence="6">
    <location>
        <begin position="740"/>
        <end position="752"/>
    </location>
</feature>